<dbReference type="OMA" id="WTMVVSS"/>
<dbReference type="Proteomes" id="UP000079169">
    <property type="component" value="Unplaced"/>
</dbReference>
<feature type="non-terminal residue" evidence="2">
    <location>
        <position position="62"/>
    </location>
</feature>
<dbReference type="GeneID" id="103523819"/>
<accession>A0A1S3DS97</accession>
<evidence type="ECO:0000313" key="1">
    <source>
        <dbReference type="Proteomes" id="UP000079169"/>
    </source>
</evidence>
<dbReference type="AlphaFoldDB" id="A0A1S3DS97"/>
<organism evidence="1 2">
    <name type="scientific">Diaphorina citri</name>
    <name type="common">Asian citrus psyllid</name>
    <dbReference type="NCBI Taxonomy" id="121845"/>
    <lineage>
        <taxon>Eukaryota</taxon>
        <taxon>Metazoa</taxon>
        <taxon>Ecdysozoa</taxon>
        <taxon>Arthropoda</taxon>
        <taxon>Hexapoda</taxon>
        <taxon>Insecta</taxon>
        <taxon>Pterygota</taxon>
        <taxon>Neoptera</taxon>
        <taxon>Paraneoptera</taxon>
        <taxon>Hemiptera</taxon>
        <taxon>Sternorrhyncha</taxon>
        <taxon>Psylloidea</taxon>
        <taxon>Psyllidae</taxon>
        <taxon>Diaphorininae</taxon>
        <taxon>Diaphorina</taxon>
    </lineage>
</organism>
<evidence type="ECO:0000313" key="2">
    <source>
        <dbReference type="RefSeq" id="XP_008487060.1"/>
    </source>
</evidence>
<proteinExistence type="predicted"/>
<protein>
    <submittedName>
        <fullName evidence="2">Synaptic vesicle 2-related protein-like</fullName>
    </submittedName>
</protein>
<dbReference type="STRING" id="121845.A0A1S3DS97"/>
<keyword evidence="1" id="KW-1185">Reference proteome</keyword>
<gene>
    <name evidence="2" type="primary">LOC103523819</name>
</gene>
<dbReference type="KEGG" id="dci:103523819"/>
<dbReference type="RefSeq" id="XP_008487060.1">
    <property type="nucleotide sequence ID" value="XM_008488838.2"/>
</dbReference>
<name>A0A1S3DS97_DIACI</name>
<reference evidence="2" key="1">
    <citation type="submission" date="2025-08" db="UniProtKB">
        <authorList>
            <consortium name="RefSeq"/>
        </authorList>
    </citation>
    <scope>IDENTIFICATION</scope>
</reference>
<dbReference type="PaxDb" id="121845-A0A1S3DS97"/>
<sequence length="62" mass="6740">MAVQFVIFTACVSFLFICTQSRAYLTVTLFVARGIIAGVFQAAYVYTPEVYPTPLRAVGVGT</sequence>